<organism evidence="2">
    <name type="scientific">uncultured Acidimicrobiales bacterium</name>
    <dbReference type="NCBI Taxonomy" id="310071"/>
    <lineage>
        <taxon>Bacteria</taxon>
        <taxon>Bacillati</taxon>
        <taxon>Actinomycetota</taxon>
        <taxon>Acidimicrobiia</taxon>
        <taxon>Acidimicrobiales</taxon>
        <taxon>environmental samples</taxon>
    </lineage>
</organism>
<feature type="region of interest" description="Disordered" evidence="1">
    <location>
        <begin position="72"/>
        <end position="91"/>
    </location>
</feature>
<name>A0A6J4IXU8_9ACTN</name>
<evidence type="ECO:0000313" key="2">
    <source>
        <dbReference type="EMBL" id="CAA9262453.1"/>
    </source>
</evidence>
<feature type="compositionally biased region" description="Low complexity" evidence="1">
    <location>
        <begin position="1"/>
        <end position="32"/>
    </location>
</feature>
<dbReference type="EMBL" id="CADCSY010000130">
    <property type="protein sequence ID" value="CAA9262453.1"/>
    <property type="molecule type" value="Genomic_DNA"/>
</dbReference>
<gene>
    <name evidence="2" type="ORF">AVDCRST_MAG20-2859</name>
</gene>
<proteinExistence type="predicted"/>
<feature type="non-terminal residue" evidence="2">
    <location>
        <position position="1"/>
    </location>
</feature>
<accession>A0A6J4IXU8</accession>
<feature type="non-terminal residue" evidence="2">
    <location>
        <position position="126"/>
    </location>
</feature>
<sequence>WTDESCTSRSRSTMRSEPRASTGRSSAGASTPCPGWATARCRPDRSTTRGCRASRGTSAVACSPARAQCADRSSPWRSTTSMPPWPPCASAAGASSVRRWLSATWGSPPTSRTARATSWVFGRPPG</sequence>
<evidence type="ECO:0000256" key="1">
    <source>
        <dbReference type="SAM" id="MobiDB-lite"/>
    </source>
</evidence>
<protein>
    <submittedName>
        <fullName evidence="2">Uncharacterized protein</fullName>
    </submittedName>
</protein>
<reference evidence="2" key="1">
    <citation type="submission" date="2020-02" db="EMBL/GenBank/DDBJ databases">
        <authorList>
            <person name="Meier V. D."/>
        </authorList>
    </citation>
    <scope>NUCLEOTIDE SEQUENCE</scope>
    <source>
        <strain evidence="2">AVDCRST_MAG20</strain>
    </source>
</reference>
<feature type="region of interest" description="Disordered" evidence="1">
    <location>
        <begin position="103"/>
        <end position="126"/>
    </location>
</feature>
<feature type="compositionally biased region" description="Polar residues" evidence="1">
    <location>
        <begin position="104"/>
        <end position="116"/>
    </location>
</feature>
<dbReference type="AlphaFoldDB" id="A0A6J4IXU8"/>
<feature type="region of interest" description="Disordered" evidence="1">
    <location>
        <begin position="1"/>
        <end position="57"/>
    </location>
</feature>